<comment type="function">
    <text evidence="6">Involved in chemotaxis. Part of a chemotaxis signal transduction system that modulates chemotaxis in response to various stimuli. Catalyzes the demethylation of specific methylglutamate residues introduced into the chemoreceptors (methyl-accepting chemotaxis proteins or MCP) by CheR. Also mediates the irreversible deamidation of specific glutamine residues to glutamic acid.</text>
</comment>
<comment type="function">
    <text evidence="4">May play the central regulatory role in sporulation. It may be an element of the effector pathway responsible for the activation of sporulation genes in response to nutritional stress. Spo0A may act in concert with spo0H (a sigma factor) to control the expression of some genes that are critical to the sporulation process.</text>
</comment>
<evidence type="ECO:0000256" key="3">
    <source>
        <dbReference type="ARBA" id="ARBA00022801"/>
    </source>
</evidence>
<dbReference type="HAMAP" id="MF_00099">
    <property type="entry name" value="CheB_chemtxs"/>
    <property type="match status" value="1"/>
</dbReference>
<proteinExistence type="inferred from homology"/>
<dbReference type="OrthoDB" id="9793421at2"/>
<dbReference type="PROSITE" id="PS50110">
    <property type="entry name" value="RESPONSE_REGULATORY"/>
    <property type="match status" value="1"/>
</dbReference>
<feature type="active site" evidence="6 7">
    <location>
        <position position="169"/>
    </location>
</feature>
<dbReference type="GO" id="GO:0050568">
    <property type="term" value="F:protein-glutamine glutaminase activity"/>
    <property type="evidence" value="ECO:0007669"/>
    <property type="project" value="UniProtKB-UniRule"/>
</dbReference>
<dbReference type="EC" id="3.5.1.44" evidence="6"/>
<evidence type="ECO:0000256" key="6">
    <source>
        <dbReference type="HAMAP-Rule" id="MF_00099"/>
    </source>
</evidence>
<keyword evidence="6 8" id="KW-0597">Phosphoprotein</keyword>
<feature type="active site" evidence="6 7">
    <location>
        <position position="291"/>
    </location>
</feature>
<evidence type="ECO:0000259" key="10">
    <source>
        <dbReference type="PROSITE" id="PS50122"/>
    </source>
</evidence>
<dbReference type="PANTHER" id="PTHR42872:SF6">
    <property type="entry name" value="PROTEIN-GLUTAMATE METHYLESTERASE_PROTEIN-GLUTAMINE GLUTAMINASE"/>
    <property type="match status" value="1"/>
</dbReference>
<dbReference type="RefSeq" id="WP_134215073.1">
    <property type="nucleotide sequence ID" value="NZ_QFFZ01000049.1"/>
</dbReference>
<dbReference type="EMBL" id="QFFZ01000049">
    <property type="protein sequence ID" value="TEB09390.1"/>
    <property type="molecule type" value="Genomic_DNA"/>
</dbReference>
<gene>
    <name evidence="6 11" type="primary">cheB</name>
    <name evidence="11" type="ORF">Pmgp_03161</name>
</gene>
<keyword evidence="12" id="KW-1185">Reference proteome</keyword>
<dbReference type="GO" id="GO:0000156">
    <property type="term" value="F:phosphorelay response regulator activity"/>
    <property type="evidence" value="ECO:0007669"/>
    <property type="project" value="InterPro"/>
</dbReference>
<dbReference type="NCBIfam" id="NF001965">
    <property type="entry name" value="PRK00742.1"/>
    <property type="match status" value="1"/>
</dbReference>
<dbReference type="InterPro" id="IPR000673">
    <property type="entry name" value="Sig_transdc_resp-reg_Me-estase"/>
</dbReference>
<feature type="modified residue" description="4-aspartylphosphate" evidence="6 8">
    <location>
        <position position="56"/>
    </location>
</feature>
<dbReference type="CDD" id="cd17541">
    <property type="entry name" value="REC_CheB-like"/>
    <property type="match status" value="1"/>
</dbReference>
<evidence type="ECO:0000256" key="1">
    <source>
        <dbReference type="ARBA" id="ARBA00022490"/>
    </source>
</evidence>
<dbReference type="InterPro" id="IPR008248">
    <property type="entry name" value="CheB-like"/>
</dbReference>
<evidence type="ECO:0000256" key="2">
    <source>
        <dbReference type="ARBA" id="ARBA00022500"/>
    </source>
</evidence>
<keyword evidence="3 6" id="KW-0378">Hydrolase</keyword>
<reference evidence="11 12" key="1">
    <citation type="journal article" date="2018" name="Environ. Microbiol.">
        <title>Novel energy conservation strategies and behaviour of Pelotomaculum schinkii driving syntrophic propionate catabolism.</title>
        <authorList>
            <person name="Hidalgo-Ahumada C.A.P."/>
            <person name="Nobu M.K."/>
            <person name="Narihiro T."/>
            <person name="Tamaki H."/>
            <person name="Liu W.T."/>
            <person name="Kamagata Y."/>
            <person name="Stams A.J.M."/>
            <person name="Imachi H."/>
            <person name="Sousa D.Z."/>
        </authorList>
    </citation>
    <scope>NUCLEOTIDE SEQUENCE [LARGE SCALE GENOMIC DNA]</scope>
    <source>
        <strain evidence="11 12">MGP</strain>
    </source>
</reference>
<name>A0A4Y7RKX0_9FIRM</name>
<evidence type="ECO:0000256" key="8">
    <source>
        <dbReference type="PROSITE-ProRule" id="PRU00169"/>
    </source>
</evidence>
<organism evidence="11 12">
    <name type="scientific">Pelotomaculum propionicicum</name>
    <dbReference type="NCBI Taxonomy" id="258475"/>
    <lineage>
        <taxon>Bacteria</taxon>
        <taxon>Bacillati</taxon>
        <taxon>Bacillota</taxon>
        <taxon>Clostridia</taxon>
        <taxon>Eubacteriales</taxon>
        <taxon>Desulfotomaculaceae</taxon>
        <taxon>Pelotomaculum</taxon>
    </lineage>
</organism>
<evidence type="ECO:0000259" key="9">
    <source>
        <dbReference type="PROSITE" id="PS50110"/>
    </source>
</evidence>
<keyword evidence="1 6" id="KW-0963">Cytoplasm</keyword>
<sequence length="354" mass="37701">MRKIKVLVVDDSALVRDILSQGLAKDREIEVVGVASDPFIARDKIVQLKPDVLTLDVEMPRMDGVEFLRRLMPQYPMPVVMVSALTKKGAAITLAAMEAGAVDVVTKPSTDIARGLNAMLGDLREKVKIAATMNVSAWKTNQRTSAKPVRVDNHALAESTDKVIAIGASTGGTQAIRRIVQCFPSATPGVVIVQHMPAGFTKHFADSLNSVCKMEVLEAKSGDRVLPGRVLVAPGGYHMTVRRSGGMYLVDCQKGENVNGHCPSVEVLFESVAKYVGANAIGVMLTGMGSDGADGMLSMRRAGARTLAQDEATSVVYGMPKVAYERGGVECLVPLDAIPNTILGMLGGKKMTSH</sequence>
<dbReference type="Pfam" id="PF01339">
    <property type="entry name" value="CheB_methylest"/>
    <property type="match status" value="1"/>
</dbReference>
<dbReference type="InterPro" id="IPR035909">
    <property type="entry name" value="CheB_C"/>
</dbReference>
<evidence type="ECO:0000256" key="4">
    <source>
        <dbReference type="ARBA" id="ARBA00024867"/>
    </source>
</evidence>
<keyword evidence="2 6" id="KW-0145">Chemotaxis</keyword>
<dbReference type="InterPro" id="IPR011006">
    <property type="entry name" value="CheY-like_superfamily"/>
</dbReference>
<dbReference type="NCBIfam" id="NF009206">
    <property type="entry name" value="PRK12555.1"/>
    <property type="match status" value="1"/>
</dbReference>
<feature type="active site" evidence="6 7">
    <location>
        <position position="195"/>
    </location>
</feature>
<comment type="similarity">
    <text evidence="6">Belongs to the CheB family.</text>
</comment>
<dbReference type="SMART" id="SM00448">
    <property type="entry name" value="REC"/>
    <property type="match status" value="1"/>
</dbReference>
<comment type="catalytic activity">
    <reaction evidence="5 6">
        <text>[protein]-L-glutamate 5-O-methyl ester + H2O = L-glutamyl-[protein] + methanol + H(+)</text>
        <dbReference type="Rhea" id="RHEA:23236"/>
        <dbReference type="Rhea" id="RHEA-COMP:10208"/>
        <dbReference type="Rhea" id="RHEA-COMP:10311"/>
        <dbReference type="ChEBI" id="CHEBI:15377"/>
        <dbReference type="ChEBI" id="CHEBI:15378"/>
        <dbReference type="ChEBI" id="CHEBI:17790"/>
        <dbReference type="ChEBI" id="CHEBI:29973"/>
        <dbReference type="ChEBI" id="CHEBI:82795"/>
        <dbReference type="EC" id="3.1.1.61"/>
    </reaction>
</comment>
<dbReference type="Gene3D" id="3.40.50.180">
    <property type="entry name" value="Methylesterase CheB, C-terminal domain"/>
    <property type="match status" value="1"/>
</dbReference>
<dbReference type="EC" id="3.1.1.61" evidence="6"/>
<dbReference type="SUPFAM" id="SSF52738">
    <property type="entry name" value="Methylesterase CheB, C-terminal domain"/>
    <property type="match status" value="1"/>
</dbReference>
<dbReference type="Pfam" id="PF00072">
    <property type="entry name" value="Response_reg"/>
    <property type="match status" value="1"/>
</dbReference>
<evidence type="ECO:0000313" key="12">
    <source>
        <dbReference type="Proteomes" id="UP000297597"/>
    </source>
</evidence>
<feature type="domain" description="CheB-type methylesterase" evidence="10">
    <location>
        <begin position="157"/>
        <end position="349"/>
    </location>
</feature>
<dbReference type="PIRSF" id="PIRSF000876">
    <property type="entry name" value="RR_chemtxs_CheB"/>
    <property type="match status" value="1"/>
</dbReference>
<dbReference type="Proteomes" id="UP000297597">
    <property type="component" value="Unassembled WGS sequence"/>
</dbReference>
<dbReference type="InterPro" id="IPR001789">
    <property type="entry name" value="Sig_transdc_resp-reg_receiver"/>
</dbReference>
<dbReference type="CDD" id="cd16432">
    <property type="entry name" value="CheB_Rec"/>
    <property type="match status" value="1"/>
</dbReference>
<comment type="PTM">
    <text evidence="6">Phosphorylated by CheA. Phosphorylation of the N-terminal regulatory domain activates the methylesterase activity.</text>
</comment>
<comment type="domain">
    <text evidence="6">Contains a C-terminal catalytic domain, and an N-terminal region which modulates catalytic activity.</text>
</comment>
<dbReference type="GO" id="GO:0005737">
    <property type="term" value="C:cytoplasm"/>
    <property type="evidence" value="ECO:0007669"/>
    <property type="project" value="UniProtKB-SubCell"/>
</dbReference>
<evidence type="ECO:0000256" key="5">
    <source>
        <dbReference type="ARBA" id="ARBA00048267"/>
    </source>
</evidence>
<dbReference type="PANTHER" id="PTHR42872">
    <property type="entry name" value="PROTEIN-GLUTAMATE METHYLESTERASE/PROTEIN-GLUTAMINE GLUTAMINASE"/>
    <property type="match status" value="1"/>
</dbReference>
<dbReference type="AlphaFoldDB" id="A0A4Y7RKX0"/>
<dbReference type="Gene3D" id="3.40.50.2300">
    <property type="match status" value="1"/>
</dbReference>
<dbReference type="PROSITE" id="PS50122">
    <property type="entry name" value="CHEB"/>
    <property type="match status" value="1"/>
</dbReference>
<accession>A0A4Y7RKX0</accession>
<dbReference type="GO" id="GO:0008984">
    <property type="term" value="F:protein-glutamate methylesterase activity"/>
    <property type="evidence" value="ECO:0007669"/>
    <property type="project" value="UniProtKB-UniRule"/>
</dbReference>
<protein>
    <recommendedName>
        <fullName evidence="6">Protein-glutamate methylesterase/protein-glutamine glutaminase</fullName>
        <ecNumber evidence="6">3.1.1.61</ecNumber>
        <ecNumber evidence="6">3.5.1.44</ecNumber>
    </recommendedName>
</protein>
<evidence type="ECO:0000313" key="11">
    <source>
        <dbReference type="EMBL" id="TEB09390.1"/>
    </source>
</evidence>
<dbReference type="SUPFAM" id="SSF52172">
    <property type="entry name" value="CheY-like"/>
    <property type="match status" value="1"/>
</dbReference>
<comment type="caution">
    <text evidence="11">The sequence shown here is derived from an EMBL/GenBank/DDBJ whole genome shotgun (WGS) entry which is preliminary data.</text>
</comment>
<comment type="catalytic activity">
    <reaction evidence="6">
        <text>L-glutaminyl-[protein] + H2O = L-glutamyl-[protein] + NH4(+)</text>
        <dbReference type="Rhea" id="RHEA:16441"/>
        <dbReference type="Rhea" id="RHEA-COMP:10207"/>
        <dbReference type="Rhea" id="RHEA-COMP:10208"/>
        <dbReference type="ChEBI" id="CHEBI:15377"/>
        <dbReference type="ChEBI" id="CHEBI:28938"/>
        <dbReference type="ChEBI" id="CHEBI:29973"/>
        <dbReference type="ChEBI" id="CHEBI:30011"/>
        <dbReference type="EC" id="3.5.1.44"/>
    </reaction>
</comment>
<comment type="subcellular location">
    <subcellularLocation>
        <location evidence="6">Cytoplasm</location>
    </subcellularLocation>
</comment>
<dbReference type="GO" id="GO:0006935">
    <property type="term" value="P:chemotaxis"/>
    <property type="evidence" value="ECO:0007669"/>
    <property type="project" value="UniProtKB-UniRule"/>
</dbReference>
<feature type="domain" description="Response regulatory" evidence="9">
    <location>
        <begin position="5"/>
        <end position="122"/>
    </location>
</feature>
<evidence type="ECO:0000256" key="7">
    <source>
        <dbReference type="PROSITE-ProRule" id="PRU00050"/>
    </source>
</evidence>